<evidence type="ECO:0000313" key="4">
    <source>
        <dbReference type="EMBL" id="VIP02323.1"/>
    </source>
</evidence>
<dbReference type="PANTHER" id="PTHR48108:SF26">
    <property type="entry name" value="CBS DOMAIN-CONTAINING PROTEIN DDB_G0289609"/>
    <property type="match status" value="1"/>
</dbReference>
<keyword evidence="1" id="KW-0677">Repeat</keyword>
<feature type="domain" description="CBS" evidence="3">
    <location>
        <begin position="15"/>
        <end position="74"/>
    </location>
</feature>
<dbReference type="SUPFAM" id="SSF54631">
    <property type="entry name" value="CBS-domain pair"/>
    <property type="match status" value="1"/>
</dbReference>
<evidence type="ECO:0000313" key="5">
    <source>
        <dbReference type="Proteomes" id="UP000464378"/>
    </source>
</evidence>
<dbReference type="RefSeq" id="WP_162657508.1">
    <property type="nucleotide sequence ID" value="NZ_LR593887.1"/>
</dbReference>
<reference evidence="4" key="1">
    <citation type="submission" date="2019-04" db="EMBL/GenBank/DDBJ databases">
        <authorList>
            <consortium name="Science for Life Laboratories"/>
        </authorList>
    </citation>
    <scope>NUCLEOTIDE SEQUENCE</scope>
    <source>
        <strain evidence="4">MBLW1</strain>
    </source>
</reference>
<name>A0A6C2YMH5_9BACT</name>
<organism evidence="4">
    <name type="scientific">Tuwongella immobilis</name>
    <dbReference type="NCBI Taxonomy" id="692036"/>
    <lineage>
        <taxon>Bacteria</taxon>
        <taxon>Pseudomonadati</taxon>
        <taxon>Planctomycetota</taxon>
        <taxon>Planctomycetia</taxon>
        <taxon>Gemmatales</taxon>
        <taxon>Gemmataceae</taxon>
        <taxon>Tuwongella</taxon>
    </lineage>
</organism>
<protein>
    <recommendedName>
        <fullName evidence="3">CBS domain-containing protein</fullName>
    </recommendedName>
</protein>
<keyword evidence="2" id="KW-0129">CBS domain</keyword>
<dbReference type="EMBL" id="LR586016">
    <property type="protein sequence ID" value="VIP02323.1"/>
    <property type="molecule type" value="Genomic_DNA"/>
</dbReference>
<dbReference type="Gene3D" id="3.10.580.10">
    <property type="entry name" value="CBS-domain"/>
    <property type="match status" value="1"/>
</dbReference>
<dbReference type="SMART" id="SM00116">
    <property type="entry name" value="CBS"/>
    <property type="match status" value="2"/>
</dbReference>
<dbReference type="PROSITE" id="PS51371">
    <property type="entry name" value="CBS"/>
    <property type="match status" value="2"/>
</dbReference>
<dbReference type="Proteomes" id="UP000464378">
    <property type="component" value="Chromosome"/>
</dbReference>
<dbReference type="InterPro" id="IPR051462">
    <property type="entry name" value="CBS_domain-containing"/>
</dbReference>
<evidence type="ECO:0000259" key="3">
    <source>
        <dbReference type="PROSITE" id="PS51371"/>
    </source>
</evidence>
<sequence length="155" mass="17176">MELSRNLRVDSVSRLDPTPPRIVPHTATVADAVAQMRTKRVGCLVVCQQDRMIGIFTERDLMTRVVGTHRGLQVGITEVMTPDPVCVSPQDSIRVAIERMQSGGYRHLPVVIASHQPIGILSVKRIVHYLVEHFPGTIYNLPPDPGVVPREREGA</sequence>
<evidence type="ECO:0000256" key="2">
    <source>
        <dbReference type="PROSITE-ProRule" id="PRU00703"/>
    </source>
</evidence>
<dbReference type="InterPro" id="IPR046342">
    <property type="entry name" value="CBS_dom_sf"/>
</dbReference>
<proteinExistence type="predicted"/>
<dbReference type="Pfam" id="PF00571">
    <property type="entry name" value="CBS"/>
    <property type="match status" value="2"/>
</dbReference>
<dbReference type="AlphaFoldDB" id="A0A6C2YMH5"/>
<accession>A0A6C2YMH5</accession>
<gene>
    <name evidence="4" type="ORF">GMBLW1_16370</name>
</gene>
<dbReference type="InterPro" id="IPR000644">
    <property type="entry name" value="CBS_dom"/>
</dbReference>
<dbReference type="KEGG" id="tim:GMBLW1_16370"/>
<dbReference type="EMBL" id="LR593887">
    <property type="protein sequence ID" value="VTS01055.1"/>
    <property type="molecule type" value="Genomic_DNA"/>
</dbReference>
<feature type="domain" description="CBS" evidence="3">
    <location>
        <begin position="80"/>
        <end position="136"/>
    </location>
</feature>
<dbReference type="PANTHER" id="PTHR48108">
    <property type="entry name" value="CBS DOMAIN-CONTAINING PROTEIN CBSX2, CHLOROPLASTIC"/>
    <property type="match status" value="1"/>
</dbReference>
<evidence type="ECO:0000256" key="1">
    <source>
        <dbReference type="ARBA" id="ARBA00022737"/>
    </source>
</evidence>
<dbReference type="InParanoid" id="A0A6C2YMH5"/>
<keyword evidence="5" id="KW-1185">Reference proteome</keyword>